<feature type="region of interest" description="Disordered" evidence="5">
    <location>
        <begin position="51"/>
        <end position="74"/>
    </location>
</feature>
<keyword evidence="9" id="KW-1185">Reference proteome</keyword>
<dbReference type="InterPro" id="IPR051946">
    <property type="entry name" value="Intracell_Traff-Reg"/>
</dbReference>
<evidence type="ECO:0000313" key="7">
    <source>
        <dbReference type="EMBL" id="EEC00923.1"/>
    </source>
</evidence>
<feature type="region of interest" description="Disordered" evidence="5">
    <location>
        <begin position="622"/>
        <end position="647"/>
    </location>
</feature>
<feature type="compositionally biased region" description="Low complexity" evidence="5">
    <location>
        <begin position="481"/>
        <end position="495"/>
    </location>
</feature>
<proteinExistence type="predicted"/>
<dbReference type="EMBL" id="ABJB010699675">
    <property type="status" value="NOT_ANNOTATED_CDS"/>
    <property type="molecule type" value="Genomic_DNA"/>
</dbReference>
<dbReference type="EMBL" id="ABJB010779378">
    <property type="status" value="NOT_ANNOTATED_CDS"/>
    <property type="molecule type" value="Genomic_DNA"/>
</dbReference>
<dbReference type="InParanoid" id="B7P2V1"/>
<dbReference type="GO" id="GO:0005739">
    <property type="term" value="C:mitochondrion"/>
    <property type="evidence" value="ECO:0007669"/>
    <property type="project" value="UniProtKB-SubCell"/>
</dbReference>
<evidence type="ECO:0000256" key="3">
    <source>
        <dbReference type="ARBA" id="ARBA00023128"/>
    </source>
</evidence>
<feature type="region of interest" description="Disordered" evidence="5">
    <location>
        <begin position="15"/>
        <end position="37"/>
    </location>
</feature>
<sequence length="674" mass="73046">MFGCERRDRLKDAAVPSIDGGGQIEGTRATGAVPVTGRPCIPTKAAAREHFRPAHSERSRTERIEQSTDPCSTAQDSIDIDRRTAALTLPVDKSRLVRGWGLGCEAYRRAPPASPASGGTRLPAWGGPSCAPGRPPNAGKLEGGDVAPSGSGGTRNAHTLTELSCGGEEVELVSLLEEQLPRYRLRADTLTEFSGKWPRQSLSWTLASYDNEDWCIRVPCLPNPETLDLSPELIQETLNYFVVSGERLSQMTRTYSDPEALTRLLEEKERDLELAAHIGQGLLAEKGQLCERVEALEGDLAQAQDALTHLRHQLATKAALLQAYAQHEDCWADEEGGGRDGAGAGHPQSEEADAYCVLNRKIHQLEQENSQLKAELRVEAEELRGQLSLSKGLQEQLSSELHEARVRYLDLREAFAELQAQLRTQAASSAPPCTVPSLAHELRDSMARGDSDGYTSQEERRANCGTSIWSEESEESDGNDDSQYSSLSSLGLSPLKQRQQRHGRHLATTPWTPGTGFRLSDRLQVAWQRLATPGLGDLFCQEGPGVRLKTTLAAPRQITDQTDKLAAGGPQSAASGTEHSSPSGHASGVLLRCCAREPPAEADPSWLRLEASLRKLLPGDALPSVLVRPGPQERSLPGTPPSSPVMRKKVLRSFRALKERVPTGAEATHSASGS</sequence>
<dbReference type="HOGENOM" id="CLU_407846_0_0_1"/>
<dbReference type="OrthoDB" id="10067624at2759"/>
<feature type="region of interest" description="Disordered" evidence="5">
    <location>
        <begin position="111"/>
        <end position="154"/>
    </location>
</feature>
<dbReference type="PANTHER" id="PTHR15751:SF12">
    <property type="entry name" value="TRAFFICKING KINESIN-BINDING PROTEIN MILT"/>
    <property type="match status" value="1"/>
</dbReference>
<accession>B7P2V1</accession>
<comment type="subcellular location">
    <subcellularLocation>
        <location evidence="1">Mitochondrion</location>
    </subcellularLocation>
</comment>
<protein>
    <submittedName>
        <fullName evidence="7 8">Huntington associated protein-1 domain, putative</fullName>
    </submittedName>
</protein>
<evidence type="ECO:0000259" key="6">
    <source>
        <dbReference type="SMART" id="SM01424"/>
    </source>
</evidence>
<evidence type="ECO:0000313" key="8">
    <source>
        <dbReference type="EnsemblMetazoa" id="ISCW000676-PA"/>
    </source>
</evidence>
<keyword evidence="3" id="KW-0496">Mitochondrion</keyword>
<dbReference type="EMBL" id="ABJB010997282">
    <property type="status" value="NOT_ANNOTATED_CDS"/>
    <property type="molecule type" value="Genomic_DNA"/>
</dbReference>
<dbReference type="STRING" id="6945.B7P2V1"/>
<reference evidence="8" key="2">
    <citation type="submission" date="2020-05" db="UniProtKB">
        <authorList>
            <consortium name="EnsemblMetazoa"/>
        </authorList>
    </citation>
    <scope>IDENTIFICATION</scope>
    <source>
        <strain evidence="8">wikel</strain>
    </source>
</reference>
<feature type="compositionally biased region" description="Acidic residues" evidence="5">
    <location>
        <begin position="471"/>
        <end position="480"/>
    </location>
</feature>
<feature type="coiled-coil region" evidence="4">
    <location>
        <begin position="362"/>
        <end position="421"/>
    </location>
</feature>
<dbReference type="EnsemblMetazoa" id="ISCW000676-RA">
    <property type="protein sequence ID" value="ISCW000676-PA"/>
    <property type="gene ID" value="ISCW000676"/>
</dbReference>
<dbReference type="Pfam" id="PF04849">
    <property type="entry name" value="HAP1_N"/>
    <property type="match status" value="1"/>
</dbReference>
<evidence type="ECO:0000256" key="4">
    <source>
        <dbReference type="SAM" id="Coils"/>
    </source>
</evidence>
<dbReference type="AlphaFoldDB" id="B7P2V1"/>
<keyword evidence="2 4" id="KW-0175">Coiled coil</keyword>
<evidence type="ECO:0000313" key="9">
    <source>
        <dbReference type="Proteomes" id="UP000001555"/>
    </source>
</evidence>
<feature type="region of interest" description="Disordered" evidence="5">
    <location>
        <begin position="564"/>
        <end position="586"/>
    </location>
</feature>
<organism>
    <name type="scientific">Ixodes scapularis</name>
    <name type="common">Black-legged tick</name>
    <name type="synonym">Deer tick</name>
    <dbReference type="NCBI Taxonomy" id="6945"/>
    <lineage>
        <taxon>Eukaryota</taxon>
        <taxon>Metazoa</taxon>
        <taxon>Ecdysozoa</taxon>
        <taxon>Arthropoda</taxon>
        <taxon>Chelicerata</taxon>
        <taxon>Arachnida</taxon>
        <taxon>Acari</taxon>
        <taxon>Parasitiformes</taxon>
        <taxon>Ixodida</taxon>
        <taxon>Ixodoidea</taxon>
        <taxon>Ixodidae</taxon>
        <taxon>Ixodinae</taxon>
        <taxon>Ixodes</taxon>
    </lineage>
</organism>
<feature type="compositionally biased region" description="Basic and acidic residues" evidence="5">
    <location>
        <begin position="51"/>
        <end position="66"/>
    </location>
</feature>
<evidence type="ECO:0000256" key="1">
    <source>
        <dbReference type="ARBA" id="ARBA00004173"/>
    </source>
</evidence>
<dbReference type="SMART" id="SM01424">
    <property type="entry name" value="HAP1_N"/>
    <property type="match status" value="1"/>
</dbReference>
<dbReference type="VEuPathDB" id="VectorBase:ISCI000676"/>
<feature type="compositionally biased region" description="Basic and acidic residues" evidence="5">
    <location>
        <begin position="444"/>
        <end position="462"/>
    </location>
</feature>
<evidence type="ECO:0000256" key="2">
    <source>
        <dbReference type="ARBA" id="ARBA00023054"/>
    </source>
</evidence>
<feature type="domain" description="HAP1 N-terminal" evidence="6">
    <location>
        <begin position="177"/>
        <end position="428"/>
    </location>
</feature>
<dbReference type="EMBL" id="ABJB010816791">
    <property type="status" value="NOT_ANNOTATED_CDS"/>
    <property type="molecule type" value="Genomic_DNA"/>
</dbReference>
<dbReference type="VEuPathDB" id="VectorBase:ISCP_011363"/>
<dbReference type="Proteomes" id="UP000001555">
    <property type="component" value="Unassembled WGS sequence"/>
</dbReference>
<feature type="coiled-coil region" evidence="4">
    <location>
        <begin position="286"/>
        <end position="313"/>
    </location>
</feature>
<dbReference type="EMBL" id="DS624783">
    <property type="protein sequence ID" value="EEC00923.1"/>
    <property type="molecule type" value="Genomic_DNA"/>
</dbReference>
<feature type="compositionally biased region" description="Polar residues" evidence="5">
    <location>
        <begin position="572"/>
        <end position="584"/>
    </location>
</feature>
<dbReference type="PANTHER" id="PTHR15751">
    <property type="entry name" value="TRAFFICKING KINESIN-BINDING PROTEIN"/>
    <property type="match status" value="1"/>
</dbReference>
<dbReference type="EMBL" id="ABJB010793027">
    <property type="status" value="NOT_ANNOTATED_CDS"/>
    <property type="molecule type" value="Genomic_DNA"/>
</dbReference>
<reference evidence="7 9" key="1">
    <citation type="submission" date="2008-03" db="EMBL/GenBank/DDBJ databases">
        <title>Annotation of Ixodes scapularis.</title>
        <authorList>
            <consortium name="Ixodes scapularis Genome Project Consortium"/>
            <person name="Caler E."/>
            <person name="Hannick L.I."/>
            <person name="Bidwell S."/>
            <person name="Joardar V."/>
            <person name="Thiagarajan M."/>
            <person name="Amedeo P."/>
            <person name="Galinsky K.J."/>
            <person name="Schobel S."/>
            <person name="Inman J."/>
            <person name="Hostetler J."/>
            <person name="Miller J."/>
            <person name="Hammond M."/>
            <person name="Megy K."/>
            <person name="Lawson D."/>
            <person name="Kodira C."/>
            <person name="Sutton G."/>
            <person name="Meyer J."/>
            <person name="Hill C.A."/>
            <person name="Birren B."/>
            <person name="Nene V."/>
            <person name="Collins F."/>
            <person name="Alarcon-Chaidez F."/>
            <person name="Wikel S."/>
            <person name="Strausberg R."/>
        </authorList>
    </citation>
    <scope>NUCLEOTIDE SEQUENCE [LARGE SCALE GENOMIC DNA]</scope>
    <source>
        <strain evidence="9">Wikel</strain>
        <strain evidence="7">Wikel colony</strain>
    </source>
</reference>
<dbReference type="EMBL" id="ABJB011121484">
    <property type="status" value="NOT_ANNOTATED_CDS"/>
    <property type="molecule type" value="Genomic_DNA"/>
</dbReference>
<dbReference type="EMBL" id="ABJB010089765">
    <property type="status" value="NOT_ANNOTATED_CDS"/>
    <property type="molecule type" value="Genomic_DNA"/>
</dbReference>
<dbReference type="EMBL" id="ABJB010952496">
    <property type="status" value="NOT_ANNOTATED_CDS"/>
    <property type="molecule type" value="Genomic_DNA"/>
</dbReference>
<dbReference type="PaxDb" id="6945-B7P2V1"/>
<dbReference type="VEuPathDB" id="VectorBase:ISCW000676"/>
<dbReference type="InterPro" id="IPR006933">
    <property type="entry name" value="HAP1_N"/>
</dbReference>
<evidence type="ECO:0000256" key="5">
    <source>
        <dbReference type="SAM" id="MobiDB-lite"/>
    </source>
</evidence>
<feature type="region of interest" description="Disordered" evidence="5">
    <location>
        <begin position="444"/>
        <end position="515"/>
    </location>
</feature>
<gene>
    <name evidence="7" type="ORF">IscW_ISCW000676</name>
</gene>
<dbReference type="EMBL" id="ABJB011002836">
    <property type="status" value="NOT_ANNOTATED_CDS"/>
    <property type="molecule type" value="Genomic_DNA"/>
</dbReference>
<name>B7P2V1_IXOSC</name>
<dbReference type="EMBL" id="ABJB011064384">
    <property type="status" value="NOT_ANNOTATED_CDS"/>
    <property type="molecule type" value="Genomic_DNA"/>
</dbReference>